<keyword evidence="4" id="KW-1185">Reference proteome</keyword>
<dbReference type="AlphaFoldDB" id="A0A1H9ZE27"/>
<dbReference type="CDD" id="cd03386">
    <property type="entry name" value="PAP2_Aur1_like"/>
    <property type="match status" value="1"/>
</dbReference>
<feature type="domain" description="Phosphatidic acid phosphatase type 2/haloperoxidase" evidence="2">
    <location>
        <begin position="124"/>
        <end position="203"/>
    </location>
</feature>
<reference evidence="4" key="1">
    <citation type="submission" date="2016-10" db="EMBL/GenBank/DDBJ databases">
        <authorList>
            <person name="Varghese N."/>
            <person name="Submissions S."/>
        </authorList>
    </citation>
    <scope>NUCLEOTIDE SEQUENCE [LARGE SCALE GENOMIC DNA]</scope>
    <source>
        <strain evidence="4">DSM 18579</strain>
    </source>
</reference>
<dbReference type="OrthoDB" id="256494at2"/>
<protein>
    <submittedName>
        <fullName evidence="3">PAP2 superfamily protein</fullName>
    </submittedName>
</protein>
<feature type="transmembrane region" description="Helical" evidence="1">
    <location>
        <begin position="91"/>
        <end position="114"/>
    </location>
</feature>
<dbReference type="Pfam" id="PF01569">
    <property type="entry name" value="PAP2"/>
    <property type="match status" value="1"/>
</dbReference>
<feature type="transmembrane region" description="Helical" evidence="1">
    <location>
        <begin position="14"/>
        <end position="35"/>
    </location>
</feature>
<evidence type="ECO:0000313" key="3">
    <source>
        <dbReference type="EMBL" id="SES79919.1"/>
    </source>
</evidence>
<name>A0A1H9ZE27_9GAMM</name>
<accession>A0A1H9ZE27</accession>
<keyword evidence="1" id="KW-1133">Transmembrane helix</keyword>
<evidence type="ECO:0000313" key="4">
    <source>
        <dbReference type="Proteomes" id="UP000242642"/>
    </source>
</evidence>
<evidence type="ECO:0000259" key="2">
    <source>
        <dbReference type="Pfam" id="PF01569"/>
    </source>
</evidence>
<feature type="transmembrane region" description="Helical" evidence="1">
    <location>
        <begin position="134"/>
        <end position="154"/>
    </location>
</feature>
<dbReference type="InterPro" id="IPR000326">
    <property type="entry name" value="PAP2/HPO"/>
</dbReference>
<evidence type="ECO:0000256" key="1">
    <source>
        <dbReference type="SAM" id="Phobius"/>
    </source>
</evidence>
<feature type="transmembrane region" description="Helical" evidence="1">
    <location>
        <begin position="185"/>
        <end position="202"/>
    </location>
</feature>
<proteinExistence type="predicted"/>
<dbReference type="STRING" id="1123402.SAMN02583745_00549"/>
<feature type="transmembrane region" description="Helical" evidence="1">
    <location>
        <begin position="55"/>
        <end position="79"/>
    </location>
</feature>
<sequence>MNVSEMKTWLAKPFYRSLTWLMLLVPIFFTSYQFANQHAANQMDVTSFYFEWEKHIPFIAWTIIPYWLLDAFYGLSFLALRDKRDVDIHALRLLALQAISIVCFILFPLKFAFVRPETEGIFGWLFDTLVGFDLPYNQAPSLHVSITVVVTAALLNIPSRLIKILCVLNAVLIIISVLTTYQHHFIDIPTGLIVGGLVLFLIKKKEINVKVH</sequence>
<dbReference type="Gene3D" id="1.20.144.10">
    <property type="entry name" value="Phosphatidic acid phosphatase type 2/haloperoxidase"/>
    <property type="match status" value="1"/>
</dbReference>
<dbReference type="InterPro" id="IPR036938">
    <property type="entry name" value="PAP2/HPO_sf"/>
</dbReference>
<dbReference type="SUPFAM" id="SSF48317">
    <property type="entry name" value="Acid phosphatase/Vanadium-dependent haloperoxidase"/>
    <property type="match status" value="1"/>
</dbReference>
<dbReference type="EMBL" id="FOHV01000003">
    <property type="protein sequence ID" value="SES79919.1"/>
    <property type="molecule type" value="Genomic_DNA"/>
</dbReference>
<feature type="transmembrane region" description="Helical" evidence="1">
    <location>
        <begin position="161"/>
        <end position="179"/>
    </location>
</feature>
<keyword evidence="1" id="KW-0812">Transmembrane</keyword>
<organism evidence="3 4">
    <name type="scientific">Thorsellia anophelis DSM 18579</name>
    <dbReference type="NCBI Taxonomy" id="1123402"/>
    <lineage>
        <taxon>Bacteria</taxon>
        <taxon>Pseudomonadati</taxon>
        <taxon>Pseudomonadota</taxon>
        <taxon>Gammaproteobacteria</taxon>
        <taxon>Enterobacterales</taxon>
        <taxon>Thorselliaceae</taxon>
        <taxon>Thorsellia</taxon>
    </lineage>
</organism>
<dbReference type="Proteomes" id="UP000242642">
    <property type="component" value="Unassembled WGS sequence"/>
</dbReference>
<gene>
    <name evidence="3" type="ORF">SAMN02583745_00549</name>
</gene>
<keyword evidence="1" id="KW-0472">Membrane</keyword>
<dbReference type="RefSeq" id="WP_093317617.1">
    <property type="nucleotide sequence ID" value="NZ_FOHV01000003.1"/>
</dbReference>